<protein>
    <recommendedName>
        <fullName evidence="7">HMG box domain-containing protein</fullName>
    </recommendedName>
</protein>
<evidence type="ECO:0000313" key="9">
    <source>
        <dbReference type="Proteomes" id="UP001154282"/>
    </source>
</evidence>
<evidence type="ECO:0000313" key="8">
    <source>
        <dbReference type="EMBL" id="CAI0421801.1"/>
    </source>
</evidence>
<gene>
    <name evidence="8" type="ORF">LITE_LOCUS18919</name>
</gene>
<feature type="region of interest" description="Disordered" evidence="6">
    <location>
        <begin position="1"/>
        <end position="38"/>
    </location>
</feature>
<keyword evidence="4 5" id="KW-0539">Nucleus</keyword>
<evidence type="ECO:0000256" key="6">
    <source>
        <dbReference type="SAM" id="MobiDB-lite"/>
    </source>
</evidence>
<comment type="similarity">
    <text evidence="2">Belongs to the HMGB family.</text>
</comment>
<feature type="compositionally biased region" description="Basic and acidic residues" evidence="6">
    <location>
        <begin position="1"/>
        <end position="12"/>
    </location>
</feature>
<evidence type="ECO:0000256" key="1">
    <source>
        <dbReference type="ARBA" id="ARBA00004123"/>
    </source>
</evidence>
<reference evidence="8" key="1">
    <citation type="submission" date="2022-08" db="EMBL/GenBank/DDBJ databases">
        <authorList>
            <person name="Gutierrez-Valencia J."/>
        </authorList>
    </citation>
    <scope>NUCLEOTIDE SEQUENCE</scope>
</reference>
<dbReference type="PROSITE" id="PS50118">
    <property type="entry name" value="HMG_BOX_2"/>
    <property type="match status" value="1"/>
</dbReference>
<dbReference type="GO" id="GO:0000785">
    <property type="term" value="C:chromatin"/>
    <property type="evidence" value="ECO:0007669"/>
    <property type="project" value="UniProtKB-ARBA"/>
</dbReference>
<feature type="DNA-binding region" description="HMG box" evidence="5">
    <location>
        <begin position="35"/>
        <end position="74"/>
    </location>
</feature>
<evidence type="ECO:0000259" key="7">
    <source>
        <dbReference type="PROSITE" id="PS50118"/>
    </source>
</evidence>
<feature type="domain" description="HMG box" evidence="7">
    <location>
        <begin position="35"/>
        <end position="74"/>
    </location>
</feature>
<keyword evidence="9" id="KW-1185">Reference proteome</keyword>
<evidence type="ECO:0000256" key="5">
    <source>
        <dbReference type="PROSITE-ProRule" id="PRU00267"/>
    </source>
</evidence>
<name>A0AAV0KID8_9ROSI</name>
<dbReference type="GO" id="GO:0003682">
    <property type="term" value="F:chromatin binding"/>
    <property type="evidence" value="ECO:0007669"/>
    <property type="project" value="UniProtKB-ARBA"/>
</dbReference>
<dbReference type="Gene3D" id="1.10.30.10">
    <property type="entry name" value="High mobility group box domain"/>
    <property type="match status" value="1"/>
</dbReference>
<dbReference type="InterPro" id="IPR036910">
    <property type="entry name" value="HMG_box_dom_sf"/>
</dbReference>
<dbReference type="InterPro" id="IPR031061">
    <property type="entry name" value="HMGB_plant"/>
</dbReference>
<evidence type="ECO:0000256" key="2">
    <source>
        <dbReference type="ARBA" id="ARBA00008774"/>
    </source>
</evidence>
<comment type="subcellular location">
    <subcellularLocation>
        <location evidence="1">Nucleus</location>
    </subcellularLocation>
</comment>
<accession>A0AAV0KID8</accession>
<dbReference type="Pfam" id="PF00505">
    <property type="entry name" value="HMG_box"/>
    <property type="match status" value="1"/>
</dbReference>
<dbReference type="PANTHER" id="PTHR46261">
    <property type="entry name" value="HIGH MOBILITY GROUP B PROTEIN 4-RELATED"/>
    <property type="match status" value="1"/>
</dbReference>
<dbReference type="AlphaFoldDB" id="A0AAV0KID8"/>
<dbReference type="SUPFAM" id="SSF47095">
    <property type="entry name" value="HMG-box"/>
    <property type="match status" value="1"/>
</dbReference>
<comment type="caution">
    <text evidence="8">The sequence shown here is derived from an EMBL/GenBank/DDBJ whole genome shotgun (WGS) entry which is preliminary data.</text>
</comment>
<dbReference type="GO" id="GO:0005634">
    <property type="term" value="C:nucleus"/>
    <property type="evidence" value="ECO:0007669"/>
    <property type="project" value="UniProtKB-SubCell"/>
</dbReference>
<evidence type="ECO:0000256" key="3">
    <source>
        <dbReference type="ARBA" id="ARBA00023125"/>
    </source>
</evidence>
<sequence length="80" mass="8708">MKGGKSKADGKSTDAALKPRAAGRSKKAVKDPNKPKRPPSAFFVFMEEFRKVFKEKNPNNKSVAAVSFINAVLWPVCGSI</sequence>
<dbReference type="InterPro" id="IPR009071">
    <property type="entry name" value="HMG_box_dom"/>
</dbReference>
<dbReference type="EMBL" id="CAMGYJ010000005">
    <property type="protein sequence ID" value="CAI0421801.1"/>
    <property type="molecule type" value="Genomic_DNA"/>
</dbReference>
<proteinExistence type="inferred from homology"/>
<evidence type="ECO:0000256" key="4">
    <source>
        <dbReference type="ARBA" id="ARBA00023242"/>
    </source>
</evidence>
<dbReference type="Proteomes" id="UP001154282">
    <property type="component" value="Unassembled WGS sequence"/>
</dbReference>
<organism evidence="8 9">
    <name type="scientific">Linum tenue</name>
    <dbReference type="NCBI Taxonomy" id="586396"/>
    <lineage>
        <taxon>Eukaryota</taxon>
        <taxon>Viridiplantae</taxon>
        <taxon>Streptophyta</taxon>
        <taxon>Embryophyta</taxon>
        <taxon>Tracheophyta</taxon>
        <taxon>Spermatophyta</taxon>
        <taxon>Magnoliopsida</taxon>
        <taxon>eudicotyledons</taxon>
        <taxon>Gunneridae</taxon>
        <taxon>Pentapetalae</taxon>
        <taxon>rosids</taxon>
        <taxon>fabids</taxon>
        <taxon>Malpighiales</taxon>
        <taxon>Linaceae</taxon>
        <taxon>Linum</taxon>
    </lineage>
</organism>
<dbReference type="GO" id="GO:0030527">
    <property type="term" value="F:structural constituent of chromatin"/>
    <property type="evidence" value="ECO:0007669"/>
    <property type="project" value="UniProtKB-ARBA"/>
</dbReference>
<keyword evidence="3 5" id="KW-0238">DNA-binding</keyword>
<dbReference type="GO" id="GO:0006325">
    <property type="term" value="P:chromatin organization"/>
    <property type="evidence" value="ECO:0007669"/>
    <property type="project" value="UniProtKB-ARBA"/>
</dbReference>
<dbReference type="GO" id="GO:0003677">
    <property type="term" value="F:DNA binding"/>
    <property type="evidence" value="ECO:0007669"/>
    <property type="project" value="UniProtKB-UniRule"/>
</dbReference>
<dbReference type="PANTHER" id="PTHR46261:SF18">
    <property type="entry name" value="DNA-BINDING PROTEIN MNB1B"/>
    <property type="match status" value="1"/>
</dbReference>